<dbReference type="Proteomes" id="UP000053477">
    <property type="component" value="Unassembled WGS sequence"/>
</dbReference>
<organism evidence="2 3">
    <name type="scientific">Schizopora paradoxa</name>
    <dbReference type="NCBI Taxonomy" id="27342"/>
    <lineage>
        <taxon>Eukaryota</taxon>
        <taxon>Fungi</taxon>
        <taxon>Dikarya</taxon>
        <taxon>Basidiomycota</taxon>
        <taxon>Agaricomycotina</taxon>
        <taxon>Agaricomycetes</taxon>
        <taxon>Hymenochaetales</taxon>
        <taxon>Schizoporaceae</taxon>
        <taxon>Schizopora</taxon>
    </lineage>
</organism>
<dbReference type="EMBL" id="KQ086009">
    <property type="protein sequence ID" value="KLO11103.1"/>
    <property type="molecule type" value="Genomic_DNA"/>
</dbReference>
<keyword evidence="3" id="KW-1185">Reference proteome</keyword>
<evidence type="ECO:0000313" key="3">
    <source>
        <dbReference type="Proteomes" id="UP000053477"/>
    </source>
</evidence>
<dbReference type="PIRSF" id="PIRSF014899">
    <property type="entry name" value="UCP014899"/>
    <property type="match status" value="1"/>
</dbReference>
<protein>
    <recommendedName>
        <fullName evidence="1">Microbial-type PARG catalytic domain-containing protein</fullName>
    </recommendedName>
</protein>
<dbReference type="Gene3D" id="3.40.220.10">
    <property type="entry name" value="Leucine Aminopeptidase, subunit E, domain 1"/>
    <property type="match status" value="1"/>
</dbReference>
<feature type="domain" description="Microbial-type PARG catalytic" evidence="1">
    <location>
        <begin position="8"/>
        <end position="156"/>
    </location>
</feature>
<dbReference type="NCBIfam" id="TIGR02452">
    <property type="entry name" value="TIGR02452 family protein"/>
    <property type="match status" value="1"/>
</dbReference>
<gene>
    <name evidence="2" type="ORF">SCHPADRAFT_831578</name>
</gene>
<dbReference type="InParanoid" id="A0A0H2RNR3"/>
<dbReference type="InterPro" id="IPR019261">
    <property type="entry name" value="PARG_cat_microbial"/>
</dbReference>
<dbReference type="AlphaFoldDB" id="A0A0H2RNR3"/>
<evidence type="ECO:0000313" key="2">
    <source>
        <dbReference type="EMBL" id="KLO11103.1"/>
    </source>
</evidence>
<dbReference type="Pfam" id="PF10021">
    <property type="entry name" value="PARG_cat_microb"/>
    <property type="match status" value="1"/>
</dbReference>
<dbReference type="PANTHER" id="PTHR35596:SF1">
    <property type="entry name" value="MICROBIAL-TYPE PARG CATALYTIC DOMAIN-CONTAINING PROTEIN"/>
    <property type="match status" value="1"/>
</dbReference>
<dbReference type="OrthoDB" id="9985428at2759"/>
<reference evidence="2 3" key="1">
    <citation type="submission" date="2015-04" db="EMBL/GenBank/DDBJ databases">
        <title>Complete genome sequence of Schizopora paradoxa KUC8140, a cosmopolitan wood degrader in East Asia.</title>
        <authorList>
            <consortium name="DOE Joint Genome Institute"/>
            <person name="Min B."/>
            <person name="Park H."/>
            <person name="Jang Y."/>
            <person name="Kim J.-J."/>
            <person name="Kim K.H."/>
            <person name="Pangilinan J."/>
            <person name="Lipzen A."/>
            <person name="Riley R."/>
            <person name="Grigoriev I.V."/>
            <person name="Spatafora J.W."/>
            <person name="Choi I.-G."/>
        </authorList>
    </citation>
    <scope>NUCLEOTIDE SEQUENCE [LARGE SCALE GENOMIC DNA]</scope>
    <source>
        <strain evidence="2 3">KUC8140</strain>
    </source>
</reference>
<proteinExistence type="predicted"/>
<dbReference type="InterPro" id="IPR012664">
    <property type="entry name" value="CHP02452"/>
</dbReference>
<dbReference type="PANTHER" id="PTHR35596">
    <property type="entry name" value="DUF2263 DOMAIN-CONTAINING PROTEIN"/>
    <property type="match status" value="1"/>
</dbReference>
<sequence>MLSFAGQQENTVQDISARVVRSRQETAFYPHQSPLLANWSKGQPLSSRPSSSTDTKFVFVSSSALSTAQMLASNSEHFDGSIGVLNATSPKKPGGAYLSGGFAQEECLARQTTIIDSLQNSEAGASFYAEHRSASDGSGFHDHSMLYSPHVVVVKDDKGRRLSPFSVDVLSCVPVNASTVRSKFNIDAQYCESGIRYVMKERMARILRLFEERGVGTLVLGAFGVGQFCNSPDMIGELWADLLFVRDARFRNSFDKVVFALPGKHRLAFENAFNSRSLESDLLQALDKDPVD</sequence>
<evidence type="ECO:0000259" key="1">
    <source>
        <dbReference type="Pfam" id="PF10021"/>
    </source>
</evidence>
<dbReference type="InterPro" id="IPR043472">
    <property type="entry name" value="Macro_dom-like"/>
</dbReference>
<dbReference type="STRING" id="27342.A0A0H2RNR3"/>
<accession>A0A0H2RNR3</accession>
<name>A0A0H2RNR3_9AGAM</name>